<accession>A0ABZ2CAX6</accession>
<keyword evidence="3" id="KW-1185">Reference proteome</keyword>
<dbReference type="PANTHER" id="PTHR46211:SF1">
    <property type="entry name" value="GLYCEROPHOSPHODIESTER PHOSPHODIESTERASE, CYTOPLASMIC"/>
    <property type="match status" value="1"/>
</dbReference>
<name>A0ABZ2CAX6_9BACI</name>
<dbReference type="EMBL" id="CP137640">
    <property type="protein sequence ID" value="WVX79085.1"/>
    <property type="molecule type" value="Genomic_DNA"/>
</dbReference>
<dbReference type="Pfam" id="PF03009">
    <property type="entry name" value="GDPD"/>
    <property type="match status" value="1"/>
</dbReference>
<sequence>MKKHTIFGSVLVFTLLFSMLQFVFVPKSAGEVRHLFTIAHRGASGYAPENTIYAFDKAVEMKADYIEIDVQRSKDGKLVIIHDTTVNRTTNGAGAVKDLTFKELQRLDAGGWKGKHFSGAKIPLFEEVLARYKGKIGILIELKSPGLYPGIEEEIVNKLKQFNLDKHKKIIIQSFNFKSMKKMKQLLPDVQIGVLVSKKKNTTEQAIKDFSSYADYYNPSFELLTDDMVRTAKEEGMKVLSWTVRSPEAADFLLSYNIDAVATDYPDYVLLQ</sequence>
<dbReference type="SUPFAM" id="SSF51695">
    <property type="entry name" value="PLC-like phosphodiesterases"/>
    <property type="match status" value="1"/>
</dbReference>
<gene>
    <name evidence="2" type="ORF">R4Z09_17415</name>
</gene>
<dbReference type="InterPro" id="IPR030395">
    <property type="entry name" value="GP_PDE_dom"/>
</dbReference>
<proteinExistence type="predicted"/>
<evidence type="ECO:0000259" key="1">
    <source>
        <dbReference type="PROSITE" id="PS51704"/>
    </source>
</evidence>
<organism evidence="2 3">
    <name type="scientific">Niallia oryzisoli</name>
    <dbReference type="NCBI Taxonomy" id="1737571"/>
    <lineage>
        <taxon>Bacteria</taxon>
        <taxon>Bacillati</taxon>
        <taxon>Bacillota</taxon>
        <taxon>Bacilli</taxon>
        <taxon>Bacillales</taxon>
        <taxon>Bacillaceae</taxon>
        <taxon>Niallia</taxon>
    </lineage>
</organism>
<dbReference type="InterPro" id="IPR017946">
    <property type="entry name" value="PLC-like_Pdiesterase_TIM-brl"/>
</dbReference>
<evidence type="ECO:0000313" key="2">
    <source>
        <dbReference type="EMBL" id="WVX79085.1"/>
    </source>
</evidence>
<reference evidence="2 3" key="1">
    <citation type="submission" date="2023-10" db="EMBL/GenBank/DDBJ databases">
        <title>Niallia locisalis sp.nov. isolated from a salt pond sample.</title>
        <authorList>
            <person name="Li X.-J."/>
            <person name="Dong L."/>
        </authorList>
    </citation>
    <scope>NUCLEOTIDE SEQUENCE [LARGE SCALE GENOMIC DNA]</scope>
    <source>
        <strain evidence="2 3">DSM 29761</strain>
    </source>
</reference>
<feature type="domain" description="GP-PDE" evidence="1">
    <location>
        <begin position="35"/>
        <end position="272"/>
    </location>
</feature>
<dbReference type="PROSITE" id="PS51704">
    <property type="entry name" value="GP_PDE"/>
    <property type="match status" value="1"/>
</dbReference>
<dbReference type="RefSeq" id="WP_338448018.1">
    <property type="nucleotide sequence ID" value="NZ_CP137640.1"/>
</dbReference>
<dbReference type="Gene3D" id="3.20.20.190">
    <property type="entry name" value="Phosphatidylinositol (PI) phosphodiesterase"/>
    <property type="match status" value="1"/>
</dbReference>
<protein>
    <submittedName>
        <fullName evidence="2">Glycerophosphodiester phosphodiesterase family protein</fullName>
    </submittedName>
</protein>
<dbReference type="Proteomes" id="UP001357223">
    <property type="component" value="Chromosome"/>
</dbReference>
<dbReference type="PANTHER" id="PTHR46211">
    <property type="entry name" value="GLYCEROPHOSPHORYL DIESTER PHOSPHODIESTERASE"/>
    <property type="match status" value="1"/>
</dbReference>
<evidence type="ECO:0000313" key="3">
    <source>
        <dbReference type="Proteomes" id="UP001357223"/>
    </source>
</evidence>